<keyword evidence="2" id="KW-1185">Reference proteome</keyword>
<organism evidence="2">
    <name type="scientific">Arabidopsis lyrata subsp. lyrata</name>
    <name type="common">Lyre-leaved rock-cress</name>
    <dbReference type="NCBI Taxonomy" id="81972"/>
    <lineage>
        <taxon>Eukaryota</taxon>
        <taxon>Viridiplantae</taxon>
        <taxon>Streptophyta</taxon>
        <taxon>Embryophyta</taxon>
        <taxon>Tracheophyta</taxon>
        <taxon>Spermatophyta</taxon>
        <taxon>Magnoliopsida</taxon>
        <taxon>eudicotyledons</taxon>
        <taxon>Gunneridae</taxon>
        <taxon>Pentapetalae</taxon>
        <taxon>rosids</taxon>
        <taxon>malvids</taxon>
        <taxon>Brassicales</taxon>
        <taxon>Brassicaceae</taxon>
        <taxon>Camelineae</taxon>
        <taxon>Arabidopsis</taxon>
    </lineage>
</organism>
<gene>
    <name evidence="1" type="ORF">ARALYDRAFT_658966</name>
</gene>
<dbReference type="Proteomes" id="UP000008694">
    <property type="component" value="Unassembled WGS sequence"/>
</dbReference>
<reference evidence="2" key="1">
    <citation type="journal article" date="2011" name="Nat. Genet.">
        <title>The Arabidopsis lyrata genome sequence and the basis of rapid genome size change.</title>
        <authorList>
            <person name="Hu T.T."/>
            <person name="Pattyn P."/>
            <person name="Bakker E.G."/>
            <person name="Cao J."/>
            <person name="Cheng J.-F."/>
            <person name="Clark R.M."/>
            <person name="Fahlgren N."/>
            <person name="Fawcett J.A."/>
            <person name="Grimwood J."/>
            <person name="Gundlach H."/>
            <person name="Haberer G."/>
            <person name="Hollister J.D."/>
            <person name="Ossowski S."/>
            <person name="Ottilar R.P."/>
            <person name="Salamov A.A."/>
            <person name="Schneeberger K."/>
            <person name="Spannagl M."/>
            <person name="Wang X."/>
            <person name="Yang L."/>
            <person name="Nasrallah M.E."/>
            <person name="Bergelson J."/>
            <person name="Carrington J.C."/>
            <person name="Gaut B.S."/>
            <person name="Schmutz J."/>
            <person name="Mayer K.F.X."/>
            <person name="Van de Peer Y."/>
            <person name="Grigoriev I.V."/>
            <person name="Nordborg M."/>
            <person name="Weigel D."/>
            <person name="Guo Y.-L."/>
        </authorList>
    </citation>
    <scope>NUCLEOTIDE SEQUENCE [LARGE SCALE GENOMIC DNA]</scope>
    <source>
        <strain evidence="2">cv. MN47</strain>
    </source>
</reference>
<dbReference type="AlphaFoldDB" id="D7MHG7"/>
<name>D7MHG7_ARALL</name>
<dbReference type="HOGENOM" id="CLU_1549723_0_0_1"/>
<evidence type="ECO:0000313" key="2">
    <source>
        <dbReference type="Proteomes" id="UP000008694"/>
    </source>
</evidence>
<protein>
    <submittedName>
        <fullName evidence="1">Predicted protein</fullName>
    </submittedName>
</protein>
<sequence>MWLSLTVKLSSTYLPLQPVSSFCFVPAVTCGTHTVLDHIISNSLIIVCRGSLGGCEGNQGSDKALIIEPSQKAITDFFFRITFNTQSGFWNLFNRQEPSRPHRGNNFSDPLLKIDEAESKGEEIKRKPNTQIRCNVRSAFGIYDESRQTQQTLSGKIDISHARMHCVNGTEFY</sequence>
<dbReference type="Gramene" id="Al_scaffold_0007_3021">
    <property type="protein sequence ID" value="Al_scaffold_0007_3021"/>
    <property type="gene ID" value="Al_scaffold_0007_3021"/>
</dbReference>
<dbReference type="EMBL" id="GL348719">
    <property type="protein sequence ID" value="EFH46640.1"/>
    <property type="molecule type" value="Genomic_DNA"/>
</dbReference>
<proteinExistence type="predicted"/>
<accession>D7MHG7</accession>
<evidence type="ECO:0000313" key="1">
    <source>
        <dbReference type="EMBL" id="EFH46640.1"/>
    </source>
</evidence>